<gene>
    <name evidence="1" type="ORF">RPERSI_LOCUS15558</name>
</gene>
<accession>A0ACA9QT60</accession>
<evidence type="ECO:0000313" key="1">
    <source>
        <dbReference type="EMBL" id="CAG8763866.1"/>
    </source>
</evidence>
<keyword evidence="2" id="KW-1185">Reference proteome</keyword>
<proteinExistence type="predicted"/>
<dbReference type="Proteomes" id="UP000789920">
    <property type="component" value="Unassembled WGS sequence"/>
</dbReference>
<reference evidence="1" key="1">
    <citation type="submission" date="2021-06" db="EMBL/GenBank/DDBJ databases">
        <authorList>
            <person name="Kallberg Y."/>
            <person name="Tangrot J."/>
            <person name="Rosling A."/>
        </authorList>
    </citation>
    <scope>NUCLEOTIDE SEQUENCE</scope>
    <source>
        <strain evidence="1">MA461A</strain>
    </source>
</reference>
<sequence>RRPLASIENILLLIHESSYCGIENIKYSRIESNNDLRFEKDIENELSFECEKDTEDGPAIKHKKDTEDGPSIEPEDGSGIELEEDIDIISESDDTSKNTDNYQHGHLPPIHIEIYYNSCDPRQHTWDCERSGKYVLRKTALPEKQRNKGSKKIGCPFLVNAYKSKGSDNETIIKLTSIHPEHDHQLIPKNVSFATSYRKLTTDMKELIESYTICNIDVSSQQTIEATGVQPEAFMIDADPGLESVQLAKLLGDHYADFIKAFYRARNVLYKETFEEYWKQLMIDFPESTEYLLRQLNPHKTTWAKAFTGRVFIAGIMSTQRSESINKEQFASRFAAWREKTASYMIPSLHTDQMNEAVMYRSKRFDKLLEGVDYSLVAEVWDVQSIEHNLHVEQNSEKAYFHISLIPRRWYKDEFIDTVVANELFVRNKSLEKN</sequence>
<protein>
    <submittedName>
        <fullName evidence="1">3523_t:CDS:1</fullName>
    </submittedName>
</protein>
<organism evidence="1 2">
    <name type="scientific">Racocetra persica</name>
    <dbReference type="NCBI Taxonomy" id="160502"/>
    <lineage>
        <taxon>Eukaryota</taxon>
        <taxon>Fungi</taxon>
        <taxon>Fungi incertae sedis</taxon>
        <taxon>Mucoromycota</taxon>
        <taxon>Glomeromycotina</taxon>
        <taxon>Glomeromycetes</taxon>
        <taxon>Diversisporales</taxon>
        <taxon>Gigasporaceae</taxon>
        <taxon>Racocetra</taxon>
    </lineage>
</organism>
<dbReference type="EMBL" id="CAJVQC010037444">
    <property type="protein sequence ID" value="CAG8763866.1"/>
    <property type="molecule type" value="Genomic_DNA"/>
</dbReference>
<comment type="caution">
    <text evidence="1">The sequence shown here is derived from an EMBL/GenBank/DDBJ whole genome shotgun (WGS) entry which is preliminary data.</text>
</comment>
<evidence type="ECO:0000313" key="2">
    <source>
        <dbReference type="Proteomes" id="UP000789920"/>
    </source>
</evidence>
<name>A0ACA9QT60_9GLOM</name>
<feature type="non-terminal residue" evidence="1">
    <location>
        <position position="434"/>
    </location>
</feature>
<feature type="non-terminal residue" evidence="1">
    <location>
        <position position="1"/>
    </location>
</feature>